<dbReference type="InterPro" id="IPR001715">
    <property type="entry name" value="CH_dom"/>
</dbReference>
<accession>A0A8H4N7C1</accession>
<feature type="compositionally biased region" description="Basic and acidic residues" evidence="1">
    <location>
        <begin position="402"/>
        <end position="434"/>
    </location>
</feature>
<name>A0A8H4N7C1_9PEZI</name>
<dbReference type="Pfam" id="PF00307">
    <property type="entry name" value="CH"/>
    <property type="match status" value="1"/>
</dbReference>
<feature type="compositionally biased region" description="Low complexity" evidence="1">
    <location>
        <begin position="188"/>
        <end position="209"/>
    </location>
</feature>
<feature type="compositionally biased region" description="Low complexity" evidence="1">
    <location>
        <begin position="640"/>
        <end position="651"/>
    </location>
</feature>
<gene>
    <name evidence="3" type="ORF">GTA08_BOTSDO03146</name>
</gene>
<evidence type="ECO:0000313" key="4">
    <source>
        <dbReference type="Proteomes" id="UP000572817"/>
    </source>
</evidence>
<dbReference type="InterPro" id="IPR036872">
    <property type="entry name" value="CH_dom_sf"/>
</dbReference>
<organism evidence="3 4">
    <name type="scientific">Botryosphaeria dothidea</name>
    <dbReference type="NCBI Taxonomy" id="55169"/>
    <lineage>
        <taxon>Eukaryota</taxon>
        <taxon>Fungi</taxon>
        <taxon>Dikarya</taxon>
        <taxon>Ascomycota</taxon>
        <taxon>Pezizomycotina</taxon>
        <taxon>Dothideomycetes</taxon>
        <taxon>Dothideomycetes incertae sedis</taxon>
        <taxon>Botryosphaeriales</taxon>
        <taxon>Botryosphaeriaceae</taxon>
        <taxon>Botryosphaeria</taxon>
    </lineage>
</organism>
<evidence type="ECO:0000259" key="2">
    <source>
        <dbReference type="PROSITE" id="PS50021"/>
    </source>
</evidence>
<dbReference type="PANTHER" id="PTHR47385:SF14">
    <property type="entry name" value="TRANSGELIN"/>
    <property type="match status" value="1"/>
</dbReference>
<comment type="caution">
    <text evidence="3">The sequence shown here is derived from an EMBL/GenBank/DDBJ whole genome shotgun (WGS) entry which is preliminary data.</text>
</comment>
<evidence type="ECO:0000256" key="1">
    <source>
        <dbReference type="SAM" id="MobiDB-lite"/>
    </source>
</evidence>
<feature type="compositionally biased region" description="Basic and acidic residues" evidence="1">
    <location>
        <begin position="455"/>
        <end position="471"/>
    </location>
</feature>
<protein>
    <submittedName>
        <fullName evidence="3">Calponin protein</fullName>
    </submittedName>
</protein>
<dbReference type="InterPro" id="IPR003096">
    <property type="entry name" value="SM22_calponin"/>
</dbReference>
<dbReference type="GO" id="GO:0015629">
    <property type="term" value="C:actin cytoskeleton"/>
    <property type="evidence" value="ECO:0007669"/>
    <property type="project" value="TreeGrafter"/>
</dbReference>
<dbReference type="GO" id="GO:0007015">
    <property type="term" value="P:actin filament organization"/>
    <property type="evidence" value="ECO:0007669"/>
    <property type="project" value="TreeGrafter"/>
</dbReference>
<dbReference type="GO" id="GO:0051015">
    <property type="term" value="F:actin filament binding"/>
    <property type="evidence" value="ECO:0007669"/>
    <property type="project" value="TreeGrafter"/>
</dbReference>
<proteinExistence type="predicted"/>
<feature type="compositionally biased region" description="Pro residues" evidence="1">
    <location>
        <begin position="479"/>
        <end position="501"/>
    </location>
</feature>
<dbReference type="AlphaFoldDB" id="A0A8H4N7C1"/>
<feature type="domain" description="Calponin-homology (CH)" evidence="2">
    <location>
        <begin position="22"/>
        <end position="129"/>
    </location>
</feature>
<dbReference type="OrthoDB" id="21595at2759"/>
<feature type="compositionally biased region" description="Basic and acidic residues" evidence="1">
    <location>
        <begin position="9"/>
        <end position="21"/>
    </location>
</feature>
<feature type="region of interest" description="Disordered" evidence="1">
    <location>
        <begin position="1"/>
        <end position="26"/>
    </location>
</feature>
<feature type="compositionally biased region" description="Basic and acidic residues" evidence="1">
    <location>
        <begin position="576"/>
        <end position="595"/>
    </location>
</feature>
<feature type="compositionally biased region" description="Polar residues" evidence="1">
    <location>
        <begin position="616"/>
        <end position="631"/>
    </location>
</feature>
<dbReference type="SUPFAM" id="SSF47576">
    <property type="entry name" value="Calponin-homology domain, CH-domain"/>
    <property type="match status" value="1"/>
</dbReference>
<evidence type="ECO:0000313" key="3">
    <source>
        <dbReference type="EMBL" id="KAF4309928.1"/>
    </source>
</evidence>
<dbReference type="InterPro" id="IPR050606">
    <property type="entry name" value="Calponin-like"/>
</dbReference>
<dbReference type="Proteomes" id="UP000572817">
    <property type="component" value="Unassembled WGS sequence"/>
</dbReference>
<reference evidence="3" key="1">
    <citation type="submission" date="2020-04" db="EMBL/GenBank/DDBJ databases">
        <title>Genome Assembly and Annotation of Botryosphaeria dothidea sdau 11-99, a Latent Pathogen of Apple Fruit Ring Rot in China.</title>
        <authorList>
            <person name="Yu C."/>
            <person name="Diao Y."/>
            <person name="Lu Q."/>
            <person name="Zhao J."/>
            <person name="Cui S."/>
            <person name="Peng C."/>
            <person name="He B."/>
            <person name="Liu H."/>
        </authorList>
    </citation>
    <scope>NUCLEOTIDE SEQUENCE [LARGE SCALE GENOMIC DNA]</scope>
    <source>
        <strain evidence="3">Sdau11-99</strain>
    </source>
</reference>
<dbReference type="Gene3D" id="1.10.418.10">
    <property type="entry name" value="Calponin-like domain"/>
    <property type="match status" value="1"/>
</dbReference>
<dbReference type="CDD" id="cd21210">
    <property type="entry name" value="CH_SCP1-like"/>
    <property type="match status" value="1"/>
</dbReference>
<dbReference type="EMBL" id="WWBZ02000016">
    <property type="protein sequence ID" value="KAF4309928.1"/>
    <property type="molecule type" value="Genomic_DNA"/>
</dbReference>
<sequence>MASVSSLDQDMRRLRTQKGKDPAAVSETTRWIEETLDQKLPAGDLMDALKDGTVLCQLANLAIPPPGIRFKKSAMPFMQMENISHFLKACEQPPISLPAHDRFLTVDLFEKKDPAQVLQCLGSFSRAAHAVNPAKFPTCIGPKMGGAGVLSPSATGNGNLSPGMSGRSRGLSNASAGSTSANRPPPLRALSPALTGGSNSSRTSNGTKSPGVSSWSKRTDERVTSPAWNIAQYGYMGGANQGSQGVAFGARRQITTAAPHVPSFAEKERKRKEQEAETERKRIQAEEAEAQRRAEREADEQRARAEEERRWEEETRRQREEEKRKVDQQKREWEEQERRWKADEEARLREEREAEEKLESETRRARANSDARLRGQFLSQYQAEQNVKPRSRQVSRNDPQLEAERERVAQLERQLAEAKERERQYQREREERIHGSRPSTARPPSPPESNVSWAGDERDYLRQQWTEHNDRGAAAPALPSRPLPDPATVSPPPTSPRPLPNPSDYVSAKTPVSPPPSNRTDRFLASNPAPLTPSPKKHSVAAEIGFSSAAERAAEDERRVAAQQKTKQGGWASKSLLEREMQRERDRQREWEESQKQVQESPRDASAGSKPGASWDVNQYGFTGGDSQNRVGSGIGFGSGRRQIIGPRPRP</sequence>
<dbReference type="PRINTS" id="PR00888">
    <property type="entry name" value="SM22CALPONIN"/>
</dbReference>
<feature type="compositionally biased region" description="Basic and acidic residues" evidence="1">
    <location>
        <begin position="265"/>
        <end position="373"/>
    </location>
</feature>
<keyword evidence="4" id="KW-1185">Reference proteome</keyword>
<feature type="compositionally biased region" description="Polar residues" evidence="1">
    <location>
        <begin position="152"/>
        <end position="162"/>
    </location>
</feature>
<dbReference type="SMART" id="SM00033">
    <property type="entry name" value="CH"/>
    <property type="match status" value="1"/>
</dbReference>
<feature type="region of interest" description="Disordered" evidence="1">
    <location>
        <begin position="151"/>
        <end position="222"/>
    </location>
</feature>
<dbReference type="PROSITE" id="PS50021">
    <property type="entry name" value="CH"/>
    <property type="match status" value="1"/>
</dbReference>
<feature type="region of interest" description="Disordered" evidence="1">
    <location>
        <begin position="257"/>
        <end position="651"/>
    </location>
</feature>
<dbReference type="PANTHER" id="PTHR47385">
    <property type="entry name" value="CALPONIN"/>
    <property type="match status" value="1"/>
</dbReference>
<feature type="compositionally biased region" description="Polar residues" evidence="1">
    <location>
        <begin position="170"/>
        <end position="182"/>
    </location>
</feature>